<dbReference type="Pfam" id="PF13193">
    <property type="entry name" value="AMP-binding_C"/>
    <property type="match status" value="1"/>
</dbReference>
<comment type="caution">
    <text evidence="2">The sequence shown here is derived from an EMBL/GenBank/DDBJ whole genome shotgun (WGS) entry which is preliminary data.</text>
</comment>
<proteinExistence type="predicted"/>
<evidence type="ECO:0000259" key="1">
    <source>
        <dbReference type="Pfam" id="PF13193"/>
    </source>
</evidence>
<reference evidence="2 3" key="1">
    <citation type="journal article" date="2016" name="Nat. Commun.">
        <title>Thousands of microbial genomes shed light on interconnected biogeochemical processes in an aquifer system.</title>
        <authorList>
            <person name="Anantharaman K."/>
            <person name="Brown C.T."/>
            <person name="Hug L.A."/>
            <person name="Sharon I."/>
            <person name="Castelle C.J."/>
            <person name="Probst A.J."/>
            <person name="Thomas B.C."/>
            <person name="Singh A."/>
            <person name="Wilkins M.J."/>
            <person name="Karaoz U."/>
            <person name="Brodie E.L."/>
            <person name="Williams K.H."/>
            <person name="Hubbard S.S."/>
            <person name="Banfield J.F."/>
        </authorList>
    </citation>
    <scope>NUCLEOTIDE SEQUENCE [LARGE SCALE GENOMIC DNA]</scope>
</reference>
<name>A0A1F7V084_9BACT</name>
<protein>
    <recommendedName>
        <fullName evidence="1">AMP-binding enzyme C-terminal domain-containing protein</fullName>
    </recommendedName>
</protein>
<dbReference type="InterPro" id="IPR045851">
    <property type="entry name" value="AMP-bd_C_sf"/>
</dbReference>
<feature type="domain" description="AMP-binding enzyme C-terminal" evidence="1">
    <location>
        <begin position="13"/>
        <end position="87"/>
    </location>
</feature>
<dbReference type="EMBL" id="MGEL01000016">
    <property type="protein sequence ID" value="OGL83407.1"/>
    <property type="molecule type" value="Genomic_DNA"/>
</dbReference>
<dbReference type="PANTHER" id="PTHR43767">
    <property type="entry name" value="LONG-CHAIN-FATTY-ACID--COA LIGASE"/>
    <property type="match status" value="1"/>
</dbReference>
<dbReference type="InterPro" id="IPR050237">
    <property type="entry name" value="ATP-dep_AMP-bd_enzyme"/>
</dbReference>
<dbReference type="InterPro" id="IPR025110">
    <property type="entry name" value="AMP-bd_C"/>
</dbReference>
<organism evidence="2 3">
    <name type="scientific">Candidatus Uhrbacteria bacterium RIFCSPLOWO2_01_FULL_53_9</name>
    <dbReference type="NCBI Taxonomy" id="1802403"/>
    <lineage>
        <taxon>Bacteria</taxon>
        <taxon>Candidatus Uhriibacteriota</taxon>
    </lineage>
</organism>
<dbReference type="Proteomes" id="UP000176932">
    <property type="component" value="Unassembled WGS sequence"/>
</dbReference>
<sequence>MMNISGEKVAPEEIEQVVKLVSGVTDAAAIGIPDPVFGEVPKVFVSVEDPAFETQKIIVACKATLESYKVPRAVEIIETIPRTANGKLCRNALKQRDEEYVG</sequence>
<accession>A0A1F7V084</accession>
<dbReference type="Gene3D" id="3.30.300.30">
    <property type="match status" value="1"/>
</dbReference>
<evidence type="ECO:0000313" key="3">
    <source>
        <dbReference type="Proteomes" id="UP000176932"/>
    </source>
</evidence>
<dbReference type="PANTHER" id="PTHR43767:SF1">
    <property type="entry name" value="NONRIBOSOMAL PEPTIDE SYNTHASE PES1 (EUROFUNG)-RELATED"/>
    <property type="match status" value="1"/>
</dbReference>
<dbReference type="GO" id="GO:0016878">
    <property type="term" value="F:acid-thiol ligase activity"/>
    <property type="evidence" value="ECO:0007669"/>
    <property type="project" value="UniProtKB-ARBA"/>
</dbReference>
<dbReference type="SUPFAM" id="SSF56801">
    <property type="entry name" value="Acetyl-CoA synthetase-like"/>
    <property type="match status" value="1"/>
</dbReference>
<dbReference type="AlphaFoldDB" id="A0A1F7V084"/>
<evidence type="ECO:0000313" key="2">
    <source>
        <dbReference type="EMBL" id="OGL83407.1"/>
    </source>
</evidence>
<gene>
    <name evidence="2" type="ORF">A3B32_03525</name>
</gene>